<evidence type="ECO:0000313" key="2">
    <source>
        <dbReference type="WBParaSite" id="PS1159_v2.g2397.t1"/>
    </source>
</evidence>
<reference evidence="2" key="1">
    <citation type="submission" date="2022-11" db="UniProtKB">
        <authorList>
            <consortium name="WormBaseParasite"/>
        </authorList>
    </citation>
    <scope>IDENTIFICATION</scope>
</reference>
<proteinExistence type="predicted"/>
<accession>A0AC35G543</accession>
<dbReference type="Proteomes" id="UP000887580">
    <property type="component" value="Unplaced"/>
</dbReference>
<name>A0AC35G543_9BILA</name>
<dbReference type="WBParaSite" id="PS1159_v2.g2397.t1">
    <property type="protein sequence ID" value="PS1159_v2.g2397.t1"/>
    <property type="gene ID" value="PS1159_v2.g2397"/>
</dbReference>
<organism evidence="1 2">
    <name type="scientific">Panagrolaimus sp. PS1159</name>
    <dbReference type="NCBI Taxonomy" id="55785"/>
    <lineage>
        <taxon>Eukaryota</taxon>
        <taxon>Metazoa</taxon>
        <taxon>Ecdysozoa</taxon>
        <taxon>Nematoda</taxon>
        <taxon>Chromadorea</taxon>
        <taxon>Rhabditida</taxon>
        <taxon>Tylenchina</taxon>
        <taxon>Panagrolaimomorpha</taxon>
        <taxon>Panagrolaimoidea</taxon>
        <taxon>Panagrolaimidae</taxon>
        <taxon>Panagrolaimus</taxon>
    </lineage>
</organism>
<protein>
    <submittedName>
        <fullName evidence="2">Uncharacterized protein</fullName>
    </submittedName>
</protein>
<sequence length="162" mass="18708">MFKPITKKDLENFFKKYRGSEEETADLIKYYNKFKGNMNKILECVIGGDDEERVRYLLNDLLAAGKIEAYDKFVKEPEAERIKRQKKREKEAKAAEKSVKKIQKESGKSAEEFDLFEAMAERSKKRAAQSAAFFSHLEEKYGNGTKRKAIGDGNAKPRKARK</sequence>
<evidence type="ECO:0000313" key="1">
    <source>
        <dbReference type="Proteomes" id="UP000887580"/>
    </source>
</evidence>